<reference evidence="1" key="1">
    <citation type="submission" date="2018-05" db="EMBL/GenBank/DDBJ databases">
        <title>Draft genome of Mucuna pruriens seed.</title>
        <authorList>
            <person name="Nnadi N.E."/>
            <person name="Vos R."/>
            <person name="Hasami M.H."/>
            <person name="Devisetty U.K."/>
            <person name="Aguiy J.C."/>
        </authorList>
    </citation>
    <scope>NUCLEOTIDE SEQUENCE [LARGE SCALE GENOMIC DNA]</scope>
    <source>
        <strain evidence="1">JCA_2017</strain>
    </source>
</reference>
<proteinExistence type="predicted"/>
<dbReference type="OrthoDB" id="1436830at2759"/>
<dbReference type="EMBL" id="QJKJ01002130">
    <property type="protein sequence ID" value="RDY04188.1"/>
    <property type="molecule type" value="Genomic_DNA"/>
</dbReference>
<keyword evidence="2" id="KW-1185">Reference proteome</keyword>
<feature type="non-terminal residue" evidence="1">
    <location>
        <position position="1"/>
    </location>
</feature>
<protein>
    <submittedName>
        <fullName evidence="1">Uncharacterized protein</fullName>
    </submittedName>
</protein>
<dbReference type="AlphaFoldDB" id="A0A371HN13"/>
<name>A0A371HN13_MUCPR</name>
<evidence type="ECO:0000313" key="1">
    <source>
        <dbReference type="EMBL" id="RDY04188.1"/>
    </source>
</evidence>
<sequence>MMYQPWCIQYSKCEQAQSYEHKSRLTHLFLSFMVFRGSPATKIVNEVVAVDNQILENKITELASLVRQLVIGQHHSSPLARECGMCASIEHPTNRYQPPPLFKPQQPMQPVQESSLEDLVKQMTMNNIQFQENVSATMQDSQTQIGQLATTSKGFGQIPSQTILNPEENMSDITLRSDKELPQQQSINLHSPLHALVITINKLQVEQTEKLLQDLKKLGDFYEHLVKHLTLRFLLKKPPEDVTFEKLEASQSLVVLVDIGCLSVNTLYPQY</sequence>
<evidence type="ECO:0000313" key="2">
    <source>
        <dbReference type="Proteomes" id="UP000257109"/>
    </source>
</evidence>
<organism evidence="1 2">
    <name type="scientific">Mucuna pruriens</name>
    <name type="common">Velvet bean</name>
    <name type="synonym">Dolichos pruriens</name>
    <dbReference type="NCBI Taxonomy" id="157652"/>
    <lineage>
        <taxon>Eukaryota</taxon>
        <taxon>Viridiplantae</taxon>
        <taxon>Streptophyta</taxon>
        <taxon>Embryophyta</taxon>
        <taxon>Tracheophyta</taxon>
        <taxon>Spermatophyta</taxon>
        <taxon>Magnoliopsida</taxon>
        <taxon>eudicotyledons</taxon>
        <taxon>Gunneridae</taxon>
        <taxon>Pentapetalae</taxon>
        <taxon>rosids</taxon>
        <taxon>fabids</taxon>
        <taxon>Fabales</taxon>
        <taxon>Fabaceae</taxon>
        <taxon>Papilionoideae</taxon>
        <taxon>50 kb inversion clade</taxon>
        <taxon>NPAAA clade</taxon>
        <taxon>indigoferoid/millettioid clade</taxon>
        <taxon>Phaseoleae</taxon>
        <taxon>Mucuna</taxon>
    </lineage>
</organism>
<gene>
    <name evidence="1" type="ORF">CR513_12128</name>
</gene>
<comment type="caution">
    <text evidence="1">The sequence shown here is derived from an EMBL/GenBank/DDBJ whole genome shotgun (WGS) entry which is preliminary data.</text>
</comment>
<dbReference type="Proteomes" id="UP000257109">
    <property type="component" value="Unassembled WGS sequence"/>
</dbReference>
<accession>A0A371HN13</accession>